<evidence type="ECO:0000313" key="1">
    <source>
        <dbReference type="EMBL" id="CAF0812179.1"/>
    </source>
</evidence>
<evidence type="ECO:0000313" key="2">
    <source>
        <dbReference type="Proteomes" id="UP000663828"/>
    </source>
</evidence>
<gene>
    <name evidence="1" type="ORF">XAT740_LOCUS3522</name>
</gene>
<keyword evidence="2" id="KW-1185">Reference proteome</keyword>
<accession>A0A813TBC2</accession>
<sequence length="74" mass="7080">MTTLPACSASVCCVSSCTLCLDNSTVRYCGATRNNDGGSGSSGGSGSGDGRGSYAYYGDKVCNGSGSGGGSCAI</sequence>
<name>A0A813TBC2_ADIRI</name>
<reference evidence="1" key="1">
    <citation type="submission" date="2021-02" db="EMBL/GenBank/DDBJ databases">
        <authorList>
            <person name="Nowell W R."/>
        </authorList>
    </citation>
    <scope>NUCLEOTIDE SEQUENCE</scope>
</reference>
<dbReference type="EMBL" id="CAJNOR010000135">
    <property type="protein sequence ID" value="CAF0812179.1"/>
    <property type="molecule type" value="Genomic_DNA"/>
</dbReference>
<comment type="caution">
    <text evidence="1">The sequence shown here is derived from an EMBL/GenBank/DDBJ whole genome shotgun (WGS) entry which is preliminary data.</text>
</comment>
<proteinExistence type="predicted"/>
<organism evidence="1 2">
    <name type="scientific">Adineta ricciae</name>
    <name type="common">Rotifer</name>
    <dbReference type="NCBI Taxonomy" id="249248"/>
    <lineage>
        <taxon>Eukaryota</taxon>
        <taxon>Metazoa</taxon>
        <taxon>Spiralia</taxon>
        <taxon>Gnathifera</taxon>
        <taxon>Rotifera</taxon>
        <taxon>Eurotatoria</taxon>
        <taxon>Bdelloidea</taxon>
        <taxon>Adinetida</taxon>
        <taxon>Adinetidae</taxon>
        <taxon>Adineta</taxon>
    </lineage>
</organism>
<dbReference type="AlphaFoldDB" id="A0A813TBC2"/>
<protein>
    <submittedName>
        <fullName evidence="1">Uncharacterized protein</fullName>
    </submittedName>
</protein>
<dbReference type="Proteomes" id="UP000663828">
    <property type="component" value="Unassembled WGS sequence"/>
</dbReference>